<protein>
    <submittedName>
        <fullName evidence="2">Cbb3-type cytochrome oxidase subunit 3</fullName>
    </submittedName>
</protein>
<feature type="transmembrane region" description="Helical" evidence="1">
    <location>
        <begin position="25"/>
        <end position="45"/>
    </location>
</feature>
<evidence type="ECO:0000256" key="1">
    <source>
        <dbReference type="SAM" id="Phobius"/>
    </source>
</evidence>
<keyword evidence="3" id="KW-1185">Reference proteome</keyword>
<proteinExistence type="predicted"/>
<dbReference type="Proteomes" id="UP001236806">
    <property type="component" value="Unassembled WGS sequence"/>
</dbReference>
<dbReference type="EMBL" id="JAUSXB010000001">
    <property type="protein sequence ID" value="MDQ0673739.1"/>
    <property type="molecule type" value="Genomic_DNA"/>
</dbReference>
<gene>
    <name evidence="2" type="ORF">QFZ36_001300</name>
</gene>
<sequence>MLMQRGRSFCLSSPLILLLDRKEFIMGWLIFLIIAVAVVAGVFWAKKHFRHEIDRAKRINRANKNQ</sequence>
<reference evidence="2 3" key="1">
    <citation type="submission" date="2023-07" db="EMBL/GenBank/DDBJ databases">
        <title>Comparative genomics of wheat-associated soil bacteria to identify genetic determinants of phenazine resistance.</title>
        <authorList>
            <person name="Mouncey N."/>
        </authorList>
    </citation>
    <scope>NUCLEOTIDE SEQUENCE [LARGE SCALE GENOMIC DNA]</scope>
    <source>
        <strain evidence="2 3">W1I3</strain>
    </source>
</reference>
<keyword evidence="1" id="KW-0472">Membrane</keyword>
<accession>A0ABU0PIF7</accession>
<evidence type="ECO:0000313" key="2">
    <source>
        <dbReference type="EMBL" id="MDQ0673739.1"/>
    </source>
</evidence>
<keyword evidence="1" id="KW-0812">Transmembrane</keyword>
<comment type="caution">
    <text evidence="2">The sequence shown here is derived from an EMBL/GenBank/DDBJ whole genome shotgun (WGS) entry which is preliminary data.</text>
</comment>
<keyword evidence="1" id="KW-1133">Transmembrane helix</keyword>
<evidence type="ECO:0000313" key="3">
    <source>
        <dbReference type="Proteomes" id="UP001236806"/>
    </source>
</evidence>
<name>A0ABU0PIF7_9MICC</name>
<organism evidence="2 3">
    <name type="scientific">Pseudarthrobacter siccitolerans</name>
    <dbReference type="NCBI Taxonomy" id="861266"/>
    <lineage>
        <taxon>Bacteria</taxon>
        <taxon>Bacillati</taxon>
        <taxon>Actinomycetota</taxon>
        <taxon>Actinomycetes</taxon>
        <taxon>Micrococcales</taxon>
        <taxon>Micrococcaceae</taxon>
        <taxon>Pseudarthrobacter</taxon>
    </lineage>
</organism>